<dbReference type="Proteomes" id="UP001190926">
    <property type="component" value="Unassembled WGS sequence"/>
</dbReference>
<evidence type="ECO:0000256" key="2">
    <source>
        <dbReference type="ARBA" id="ARBA00023015"/>
    </source>
</evidence>
<dbReference type="SMART" id="SM00353">
    <property type="entry name" value="HLH"/>
    <property type="match status" value="1"/>
</dbReference>
<dbReference type="SUPFAM" id="SSF47459">
    <property type="entry name" value="HLH, helix-loop-helix DNA-binding domain"/>
    <property type="match status" value="1"/>
</dbReference>
<feature type="region of interest" description="Disordered" evidence="5">
    <location>
        <begin position="1"/>
        <end position="30"/>
    </location>
</feature>
<gene>
    <name evidence="7" type="ORF">C2S53_004791</name>
</gene>
<reference evidence="7 8" key="1">
    <citation type="journal article" date="2021" name="Nat. Commun.">
        <title>Incipient diploidization of the medicinal plant Perilla within 10,000 years.</title>
        <authorList>
            <person name="Zhang Y."/>
            <person name="Shen Q."/>
            <person name="Leng L."/>
            <person name="Zhang D."/>
            <person name="Chen S."/>
            <person name="Shi Y."/>
            <person name="Ning Z."/>
            <person name="Chen S."/>
        </authorList>
    </citation>
    <scope>NUCLEOTIDE SEQUENCE [LARGE SCALE GENOMIC DNA]</scope>
    <source>
        <strain evidence="8">cv. PC099</strain>
    </source>
</reference>
<evidence type="ECO:0000256" key="3">
    <source>
        <dbReference type="ARBA" id="ARBA00023163"/>
    </source>
</evidence>
<dbReference type="InterPro" id="IPR054502">
    <property type="entry name" value="bHLH-TF_ACT-like_plant"/>
</dbReference>
<dbReference type="Pfam" id="PF00010">
    <property type="entry name" value="HLH"/>
    <property type="match status" value="1"/>
</dbReference>
<dbReference type="EMBL" id="SDAM02000053">
    <property type="protein sequence ID" value="KAH6833989.1"/>
    <property type="molecule type" value="Genomic_DNA"/>
</dbReference>
<keyword evidence="8" id="KW-1185">Reference proteome</keyword>
<dbReference type="InterPro" id="IPR036638">
    <property type="entry name" value="HLH_DNA-bd_sf"/>
</dbReference>
<evidence type="ECO:0000256" key="4">
    <source>
        <dbReference type="ARBA" id="ARBA00023242"/>
    </source>
</evidence>
<feature type="domain" description="BHLH" evidence="6">
    <location>
        <begin position="100"/>
        <end position="149"/>
    </location>
</feature>
<dbReference type="Gene3D" id="4.10.280.10">
    <property type="entry name" value="Helix-loop-helix DNA-binding domain"/>
    <property type="match status" value="1"/>
</dbReference>
<dbReference type="Pfam" id="PF22754">
    <property type="entry name" value="bHLH-TF_ACT-like_plant"/>
    <property type="match status" value="1"/>
</dbReference>
<comment type="subcellular location">
    <subcellularLocation>
        <location evidence="1">Nucleus</location>
    </subcellularLocation>
</comment>
<evidence type="ECO:0000313" key="7">
    <source>
        <dbReference type="EMBL" id="KAH6833989.1"/>
    </source>
</evidence>
<feature type="region of interest" description="Disordered" evidence="5">
    <location>
        <begin position="68"/>
        <end position="102"/>
    </location>
</feature>
<name>A0AAD4JIM7_PERFH</name>
<evidence type="ECO:0000256" key="5">
    <source>
        <dbReference type="SAM" id="MobiDB-lite"/>
    </source>
</evidence>
<proteinExistence type="predicted"/>
<comment type="caution">
    <text evidence="7">The sequence shown here is derived from an EMBL/GenBank/DDBJ whole genome shotgun (WGS) entry which is preliminary data.</text>
</comment>
<dbReference type="PROSITE" id="PS50888">
    <property type="entry name" value="BHLH"/>
    <property type="match status" value="1"/>
</dbReference>
<keyword evidence="3" id="KW-0804">Transcription</keyword>
<dbReference type="InterPro" id="IPR011598">
    <property type="entry name" value="bHLH_dom"/>
</dbReference>
<keyword evidence="2" id="KW-0805">Transcription regulation</keyword>
<dbReference type="GO" id="GO:0046983">
    <property type="term" value="F:protein dimerization activity"/>
    <property type="evidence" value="ECO:0007669"/>
    <property type="project" value="InterPro"/>
</dbReference>
<evidence type="ECO:0000313" key="8">
    <source>
        <dbReference type="Proteomes" id="UP001190926"/>
    </source>
</evidence>
<dbReference type="PANTHER" id="PTHR45959:SF2">
    <property type="entry name" value="BHLH TRANSCRIPTION FACTOR"/>
    <property type="match status" value="1"/>
</dbReference>
<accession>A0AAD4JIM7</accession>
<dbReference type="InterPro" id="IPR052610">
    <property type="entry name" value="bHLH_transcription_regulator"/>
</dbReference>
<protein>
    <recommendedName>
        <fullName evidence="6">BHLH domain-containing protein</fullName>
    </recommendedName>
</protein>
<dbReference type="AlphaFoldDB" id="A0AAD4JIM7"/>
<evidence type="ECO:0000259" key="6">
    <source>
        <dbReference type="PROSITE" id="PS50888"/>
    </source>
</evidence>
<keyword evidence="4" id="KW-0539">Nucleus</keyword>
<sequence>MHSIKPQIISDNNIGSSSSPISWNSSSKSSVPTLISFENSENMDYKSNINLEMGSDYSSTSEILQFSSSAKDDSGSNDEYYPDMNQKRINSSAANSRTPSQALDHVMAERKRRENLSQLFISLSKVVPGLKKLDKASLLEDGITYLKDLQERVRVLEEEEERRSISSVDAAAEREGSSSDGPEIRARISEKHVLIKIFCKKEMGLMSRIPCEMLEKKMHLNVVDMRLMPFGGTSLDITILAEMQGEFEGTVKDIVDHLHTLFL</sequence>
<organism evidence="7 8">
    <name type="scientific">Perilla frutescens var. hirtella</name>
    <name type="common">Perilla citriodora</name>
    <name type="synonym">Perilla setoyensis</name>
    <dbReference type="NCBI Taxonomy" id="608512"/>
    <lineage>
        <taxon>Eukaryota</taxon>
        <taxon>Viridiplantae</taxon>
        <taxon>Streptophyta</taxon>
        <taxon>Embryophyta</taxon>
        <taxon>Tracheophyta</taxon>
        <taxon>Spermatophyta</taxon>
        <taxon>Magnoliopsida</taxon>
        <taxon>eudicotyledons</taxon>
        <taxon>Gunneridae</taxon>
        <taxon>Pentapetalae</taxon>
        <taxon>asterids</taxon>
        <taxon>lamiids</taxon>
        <taxon>Lamiales</taxon>
        <taxon>Lamiaceae</taxon>
        <taxon>Nepetoideae</taxon>
        <taxon>Elsholtzieae</taxon>
        <taxon>Perilla</taxon>
    </lineage>
</organism>
<dbReference type="GO" id="GO:0005634">
    <property type="term" value="C:nucleus"/>
    <property type="evidence" value="ECO:0007669"/>
    <property type="project" value="UniProtKB-SubCell"/>
</dbReference>
<feature type="compositionally biased region" description="Basic and acidic residues" evidence="5">
    <location>
        <begin position="171"/>
        <end position="182"/>
    </location>
</feature>
<feature type="compositionally biased region" description="Low complexity" evidence="5">
    <location>
        <begin position="8"/>
        <end position="30"/>
    </location>
</feature>
<evidence type="ECO:0000256" key="1">
    <source>
        <dbReference type="ARBA" id="ARBA00004123"/>
    </source>
</evidence>
<feature type="region of interest" description="Disordered" evidence="5">
    <location>
        <begin position="158"/>
        <end position="182"/>
    </location>
</feature>
<feature type="compositionally biased region" description="Polar residues" evidence="5">
    <location>
        <begin position="87"/>
        <end position="101"/>
    </location>
</feature>
<dbReference type="PANTHER" id="PTHR45959">
    <property type="entry name" value="BHLH TRANSCRIPTION FACTOR"/>
    <property type="match status" value="1"/>
</dbReference>